<dbReference type="GO" id="GO:0004888">
    <property type="term" value="F:transmembrane signaling receptor activity"/>
    <property type="evidence" value="ECO:0007669"/>
    <property type="project" value="InterPro"/>
</dbReference>
<dbReference type="CDD" id="cd11386">
    <property type="entry name" value="MCP_signal"/>
    <property type="match status" value="1"/>
</dbReference>
<comment type="subcellular location">
    <subcellularLocation>
        <location evidence="1">Membrane</location>
    </subcellularLocation>
</comment>
<keyword evidence="6" id="KW-0472">Membrane</keyword>
<dbReference type="STRING" id="96561.Dole_2000"/>
<dbReference type="Pfam" id="PF00672">
    <property type="entry name" value="HAMP"/>
    <property type="match status" value="1"/>
</dbReference>
<protein>
    <submittedName>
        <fullName evidence="9">Methyl-accepting chemotaxis sensory transducer</fullName>
    </submittedName>
</protein>
<sequence>MRRSTSIANKIWISLSILLAGYFLSMAFGFFTGINTETRLSSVYAYLFPASHKSQTALTSFESQLKFYEDAYLTGDTELLEKAEMEAEKAYLALQEIIRLADRKQVKADKAMELLDALKAFSEEAGTVYAAVLIQASDATGTLDNQQRIFALAQTATDIGEQLTTLKNDYNAQLETDLSAIISFSQQLRFGNLFLFIGIVVLSGLLIRFMVRRSIVLPLQNAVAMVQDIATGNLSVAIDVRRAGHDEIGLLTRSMNTMVKKLEAVVGQVQNASVNVASGSEEISSSSEELSQGATEQASHLEEISSSMEQMVSNINQNADNASETEKIARQVAQDAEAGGSQVHETVRAMQDIAGKISIIEEIARQTNLLALNAAIEAARAGDAGRGFAVVAAEVRKLAERSGQAAKEIGERSAGSLDIAEKAGEMLEKIVPDIRKTAELVQEISAASREQTAGAAQINQAIGQLDQVVQQNASSAEEVSSTAQALAGQAAQLQESISFFKTEAGGKGWTDGTETPSAGPPEKVETVRKPQIKQPATVHRPVALEMGSTDTTDSEFERF</sequence>
<evidence type="ECO:0000259" key="7">
    <source>
        <dbReference type="PROSITE" id="PS50111"/>
    </source>
</evidence>
<feature type="region of interest" description="Disordered" evidence="5">
    <location>
        <begin position="504"/>
        <end position="559"/>
    </location>
</feature>
<dbReference type="AlphaFoldDB" id="A8ZTC1"/>
<dbReference type="PROSITE" id="PS50111">
    <property type="entry name" value="CHEMOTAXIS_TRANSDUC_2"/>
    <property type="match status" value="1"/>
</dbReference>
<keyword evidence="6" id="KW-0812">Transmembrane</keyword>
<evidence type="ECO:0000256" key="1">
    <source>
        <dbReference type="ARBA" id="ARBA00004370"/>
    </source>
</evidence>
<comment type="similarity">
    <text evidence="3">Belongs to the methyl-accepting chemotaxis (MCP) protein family.</text>
</comment>
<dbReference type="InterPro" id="IPR003660">
    <property type="entry name" value="HAMP_dom"/>
</dbReference>
<dbReference type="eggNOG" id="COG0840">
    <property type="taxonomic scope" value="Bacteria"/>
</dbReference>
<dbReference type="InterPro" id="IPR004090">
    <property type="entry name" value="Chemotax_Me-accpt_rcpt"/>
</dbReference>
<dbReference type="Gene3D" id="1.10.287.950">
    <property type="entry name" value="Methyl-accepting chemotaxis protein"/>
    <property type="match status" value="1"/>
</dbReference>
<keyword evidence="2" id="KW-0145">Chemotaxis</keyword>
<dbReference type="KEGG" id="dol:Dole_2000"/>
<dbReference type="HOGENOM" id="CLU_000445_107_16_7"/>
<evidence type="ECO:0000256" key="2">
    <source>
        <dbReference type="ARBA" id="ARBA00022500"/>
    </source>
</evidence>
<dbReference type="RefSeq" id="WP_012175416.1">
    <property type="nucleotide sequence ID" value="NC_009943.1"/>
</dbReference>
<dbReference type="PANTHER" id="PTHR43531:SF11">
    <property type="entry name" value="METHYL-ACCEPTING CHEMOTAXIS PROTEIN 3"/>
    <property type="match status" value="1"/>
</dbReference>
<feature type="domain" description="HAMP" evidence="8">
    <location>
        <begin position="213"/>
        <end position="267"/>
    </location>
</feature>
<evidence type="ECO:0000256" key="5">
    <source>
        <dbReference type="SAM" id="MobiDB-lite"/>
    </source>
</evidence>
<dbReference type="SMART" id="SM00304">
    <property type="entry name" value="HAMP"/>
    <property type="match status" value="1"/>
</dbReference>
<dbReference type="GO" id="GO:0007165">
    <property type="term" value="P:signal transduction"/>
    <property type="evidence" value="ECO:0007669"/>
    <property type="project" value="UniProtKB-KW"/>
</dbReference>
<dbReference type="Pfam" id="PF00015">
    <property type="entry name" value="MCPsignal"/>
    <property type="match status" value="1"/>
</dbReference>
<evidence type="ECO:0000259" key="8">
    <source>
        <dbReference type="PROSITE" id="PS50885"/>
    </source>
</evidence>
<evidence type="ECO:0000313" key="10">
    <source>
        <dbReference type="Proteomes" id="UP000008561"/>
    </source>
</evidence>
<reference evidence="9 10" key="1">
    <citation type="submission" date="2007-10" db="EMBL/GenBank/DDBJ databases">
        <title>Complete sequence of Desulfococcus oleovorans Hxd3.</title>
        <authorList>
            <consortium name="US DOE Joint Genome Institute"/>
            <person name="Copeland A."/>
            <person name="Lucas S."/>
            <person name="Lapidus A."/>
            <person name="Barry K."/>
            <person name="Glavina del Rio T."/>
            <person name="Dalin E."/>
            <person name="Tice H."/>
            <person name="Pitluck S."/>
            <person name="Kiss H."/>
            <person name="Brettin T."/>
            <person name="Bruce D."/>
            <person name="Detter J.C."/>
            <person name="Han C."/>
            <person name="Schmutz J."/>
            <person name="Larimer F."/>
            <person name="Land M."/>
            <person name="Hauser L."/>
            <person name="Kyrpides N."/>
            <person name="Kim E."/>
            <person name="Wawrik B."/>
            <person name="Richardson P."/>
        </authorList>
    </citation>
    <scope>NUCLEOTIDE SEQUENCE [LARGE SCALE GENOMIC DNA]</scope>
    <source>
        <strain evidence="10">DSM 6200 / JCM 39069 / Hxd3</strain>
    </source>
</reference>
<accession>A8ZTC1</accession>
<evidence type="ECO:0000256" key="6">
    <source>
        <dbReference type="SAM" id="Phobius"/>
    </source>
</evidence>
<evidence type="ECO:0000313" key="9">
    <source>
        <dbReference type="EMBL" id="ABW67804.1"/>
    </source>
</evidence>
<dbReference type="GO" id="GO:0006935">
    <property type="term" value="P:chemotaxis"/>
    <property type="evidence" value="ECO:0007669"/>
    <property type="project" value="UniProtKB-KW"/>
</dbReference>
<dbReference type="PRINTS" id="PR00260">
    <property type="entry name" value="CHEMTRNSDUCR"/>
</dbReference>
<dbReference type="OrthoDB" id="9787709at2"/>
<evidence type="ECO:0000256" key="3">
    <source>
        <dbReference type="ARBA" id="ARBA00029447"/>
    </source>
</evidence>
<organism evidence="9 10">
    <name type="scientific">Desulfosudis oleivorans (strain DSM 6200 / JCM 39069 / Hxd3)</name>
    <name type="common">Desulfococcus oleovorans</name>
    <dbReference type="NCBI Taxonomy" id="96561"/>
    <lineage>
        <taxon>Bacteria</taxon>
        <taxon>Pseudomonadati</taxon>
        <taxon>Thermodesulfobacteriota</taxon>
        <taxon>Desulfobacteria</taxon>
        <taxon>Desulfobacterales</taxon>
        <taxon>Desulfosudaceae</taxon>
        <taxon>Desulfosudis</taxon>
    </lineage>
</organism>
<dbReference type="PROSITE" id="PS50885">
    <property type="entry name" value="HAMP"/>
    <property type="match status" value="1"/>
</dbReference>
<dbReference type="GO" id="GO:0005886">
    <property type="term" value="C:plasma membrane"/>
    <property type="evidence" value="ECO:0007669"/>
    <property type="project" value="TreeGrafter"/>
</dbReference>
<keyword evidence="6" id="KW-1133">Transmembrane helix</keyword>
<dbReference type="InterPro" id="IPR051310">
    <property type="entry name" value="MCP_chemotaxis"/>
</dbReference>
<keyword evidence="10" id="KW-1185">Reference proteome</keyword>
<feature type="domain" description="Methyl-accepting transducer" evidence="7">
    <location>
        <begin position="272"/>
        <end position="487"/>
    </location>
</feature>
<dbReference type="EMBL" id="CP000859">
    <property type="protein sequence ID" value="ABW67804.1"/>
    <property type="molecule type" value="Genomic_DNA"/>
</dbReference>
<gene>
    <name evidence="9" type="ordered locus">Dole_2000</name>
</gene>
<keyword evidence="4" id="KW-0807">Transducer</keyword>
<dbReference type="PANTHER" id="PTHR43531">
    <property type="entry name" value="PROTEIN ICFG"/>
    <property type="match status" value="1"/>
</dbReference>
<proteinExistence type="inferred from homology"/>
<dbReference type="Proteomes" id="UP000008561">
    <property type="component" value="Chromosome"/>
</dbReference>
<evidence type="ECO:0000256" key="4">
    <source>
        <dbReference type="PROSITE-ProRule" id="PRU00284"/>
    </source>
</evidence>
<name>A8ZTC1_DESOH</name>
<dbReference type="SUPFAM" id="SSF58104">
    <property type="entry name" value="Methyl-accepting chemotaxis protein (MCP) signaling domain"/>
    <property type="match status" value="1"/>
</dbReference>
<dbReference type="CDD" id="cd06225">
    <property type="entry name" value="HAMP"/>
    <property type="match status" value="1"/>
</dbReference>
<dbReference type="FunFam" id="1.10.287.950:FF:000001">
    <property type="entry name" value="Methyl-accepting chemotaxis sensory transducer"/>
    <property type="match status" value="1"/>
</dbReference>
<dbReference type="SMART" id="SM00283">
    <property type="entry name" value="MA"/>
    <property type="match status" value="1"/>
</dbReference>
<dbReference type="InterPro" id="IPR004089">
    <property type="entry name" value="MCPsignal_dom"/>
</dbReference>
<feature type="transmembrane region" description="Helical" evidence="6">
    <location>
        <begin position="12"/>
        <end position="34"/>
    </location>
</feature>